<organism evidence="2 3">
    <name type="scientific">Colletotrichum musicola</name>
    <dbReference type="NCBI Taxonomy" id="2175873"/>
    <lineage>
        <taxon>Eukaryota</taxon>
        <taxon>Fungi</taxon>
        <taxon>Dikarya</taxon>
        <taxon>Ascomycota</taxon>
        <taxon>Pezizomycotina</taxon>
        <taxon>Sordariomycetes</taxon>
        <taxon>Hypocreomycetidae</taxon>
        <taxon>Glomerellales</taxon>
        <taxon>Glomerellaceae</taxon>
        <taxon>Colletotrichum</taxon>
        <taxon>Colletotrichum orchidearum species complex</taxon>
    </lineage>
</organism>
<evidence type="ECO:0000313" key="3">
    <source>
        <dbReference type="Proteomes" id="UP000639643"/>
    </source>
</evidence>
<protein>
    <submittedName>
        <fullName evidence="2">Uncharacterized protein</fullName>
    </submittedName>
</protein>
<dbReference type="AlphaFoldDB" id="A0A8H6NZB1"/>
<dbReference type="EMBL" id="WIGM01000003">
    <property type="protein sequence ID" value="KAF6845287.1"/>
    <property type="molecule type" value="Genomic_DNA"/>
</dbReference>
<dbReference type="Proteomes" id="UP000639643">
    <property type="component" value="Unassembled WGS sequence"/>
</dbReference>
<evidence type="ECO:0000313" key="2">
    <source>
        <dbReference type="EMBL" id="KAF6845287.1"/>
    </source>
</evidence>
<proteinExistence type="predicted"/>
<sequence length="292" mass="31702">MDSEDRGIQAQRVALFHGLGSAPKKDRPRSYEEPPAYTPSSGNVIDNIATYFARHTAVRNAADEIPRVAPCPIISAPERVFEDDVDDLSPISLRISTRINVAKDGNIIALPSSPTEQANSIAKAVVATIQGSIKLEVDAGITVEGSSNVIGTESTINEYLRQRSQLRKWIELQPRWDRSSSSATSPTSPLRRRRGSDLDPLEELRHGARPYRARSVDGRLSKLKVTLSEAQVFYTSLSAQASSTPSWDTKAVPEAVLHSSERSGAEQAPQTRSGRVGDDKTGCVGQVGRDSV</sequence>
<feature type="region of interest" description="Disordered" evidence="1">
    <location>
        <begin position="17"/>
        <end position="39"/>
    </location>
</feature>
<feature type="region of interest" description="Disordered" evidence="1">
    <location>
        <begin position="177"/>
        <end position="210"/>
    </location>
</feature>
<feature type="compositionally biased region" description="Basic and acidic residues" evidence="1">
    <location>
        <begin position="23"/>
        <end position="32"/>
    </location>
</feature>
<keyword evidence="3" id="KW-1185">Reference proteome</keyword>
<name>A0A8H6NZB1_9PEZI</name>
<feature type="compositionally biased region" description="Low complexity" evidence="1">
    <location>
        <begin position="179"/>
        <end position="189"/>
    </location>
</feature>
<comment type="caution">
    <text evidence="2">The sequence shown here is derived from an EMBL/GenBank/DDBJ whole genome shotgun (WGS) entry which is preliminary data.</text>
</comment>
<feature type="region of interest" description="Disordered" evidence="1">
    <location>
        <begin position="243"/>
        <end position="292"/>
    </location>
</feature>
<gene>
    <name evidence="2" type="ORF">CMUS01_00232</name>
</gene>
<evidence type="ECO:0000256" key="1">
    <source>
        <dbReference type="SAM" id="MobiDB-lite"/>
    </source>
</evidence>
<accession>A0A8H6NZB1</accession>
<reference evidence="2" key="1">
    <citation type="journal article" date="2020" name="Phytopathology">
        <title>Genome Sequence Resources of Colletotrichum truncatum, C. plurivorum, C. musicola, and C. sojae: Four Species Pathogenic to Soybean (Glycine max).</title>
        <authorList>
            <person name="Rogerio F."/>
            <person name="Boufleur T.R."/>
            <person name="Ciampi-Guillardi M."/>
            <person name="Sukno S.A."/>
            <person name="Thon M.R."/>
            <person name="Massola Junior N.S."/>
            <person name="Baroncelli R."/>
        </authorList>
    </citation>
    <scope>NUCLEOTIDE SEQUENCE</scope>
    <source>
        <strain evidence="2">LFN0074</strain>
    </source>
</reference>
<dbReference type="OrthoDB" id="5409271at2759"/>